<dbReference type="PANTHER" id="PTHR34039:SF1">
    <property type="entry name" value="UPF0102 PROTEIN YRAN"/>
    <property type="match status" value="1"/>
</dbReference>
<protein>
    <recommendedName>
        <fullName evidence="2">UPF0102 protein GCM10007852_36590</fullName>
    </recommendedName>
</protein>
<dbReference type="RefSeq" id="WP_284219168.1">
    <property type="nucleotide sequence ID" value="NZ_BSOT01000012.1"/>
</dbReference>
<dbReference type="SUPFAM" id="SSF52980">
    <property type="entry name" value="Restriction endonuclease-like"/>
    <property type="match status" value="1"/>
</dbReference>
<reference evidence="3" key="2">
    <citation type="submission" date="2023-01" db="EMBL/GenBank/DDBJ databases">
        <title>Draft genome sequence of Agaribacter marinus strain NBRC 110023.</title>
        <authorList>
            <person name="Sun Q."/>
            <person name="Mori K."/>
        </authorList>
    </citation>
    <scope>NUCLEOTIDE SEQUENCE</scope>
    <source>
        <strain evidence="3">NBRC 110023</strain>
    </source>
</reference>
<gene>
    <name evidence="3" type="ORF">GCM10007852_36590</name>
</gene>
<dbReference type="PANTHER" id="PTHR34039">
    <property type="entry name" value="UPF0102 PROTEIN YRAN"/>
    <property type="match status" value="1"/>
</dbReference>
<dbReference type="InterPro" id="IPR011335">
    <property type="entry name" value="Restrct_endonuc-II-like"/>
</dbReference>
<dbReference type="HAMAP" id="MF_00048">
    <property type="entry name" value="UPF0102"/>
    <property type="match status" value="1"/>
</dbReference>
<reference evidence="3" key="1">
    <citation type="journal article" date="2014" name="Int. J. Syst. Evol. Microbiol.">
        <title>Complete genome sequence of Corynebacterium casei LMG S-19264T (=DSM 44701T), isolated from a smear-ripened cheese.</title>
        <authorList>
            <consortium name="US DOE Joint Genome Institute (JGI-PGF)"/>
            <person name="Walter F."/>
            <person name="Albersmeier A."/>
            <person name="Kalinowski J."/>
            <person name="Ruckert C."/>
        </authorList>
    </citation>
    <scope>NUCLEOTIDE SEQUENCE</scope>
    <source>
        <strain evidence="3">NBRC 110023</strain>
    </source>
</reference>
<comment type="caution">
    <text evidence="3">The sequence shown here is derived from an EMBL/GenBank/DDBJ whole genome shotgun (WGS) entry which is preliminary data.</text>
</comment>
<dbReference type="EMBL" id="BSOT01000012">
    <property type="protein sequence ID" value="GLR72751.1"/>
    <property type="molecule type" value="Genomic_DNA"/>
</dbReference>
<organism evidence="3 4">
    <name type="scientific">Agaribacter marinus</name>
    <dbReference type="NCBI Taxonomy" id="1431249"/>
    <lineage>
        <taxon>Bacteria</taxon>
        <taxon>Pseudomonadati</taxon>
        <taxon>Pseudomonadota</taxon>
        <taxon>Gammaproteobacteria</taxon>
        <taxon>Alteromonadales</taxon>
        <taxon>Alteromonadaceae</taxon>
        <taxon>Agaribacter</taxon>
    </lineage>
</organism>
<sequence>MAIKQWVASEVGKEAELRAKTFLASEGLQFVEANFKVKPGEIDLIFTDKQLWVFVEVKYRSSDSHGSAAEFFTASKRRKVVNAIMCYFKQKQRNIHHEAIRIDLIAIDGDQLEWIKNV</sequence>
<evidence type="ECO:0000313" key="3">
    <source>
        <dbReference type="EMBL" id="GLR72751.1"/>
    </source>
</evidence>
<proteinExistence type="inferred from homology"/>
<evidence type="ECO:0000256" key="1">
    <source>
        <dbReference type="ARBA" id="ARBA00006738"/>
    </source>
</evidence>
<dbReference type="GO" id="GO:0003676">
    <property type="term" value="F:nucleic acid binding"/>
    <property type="evidence" value="ECO:0007669"/>
    <property type="project" value="InterPro"/>
</dbReference>
<evidence type="ECO:0000313" key="4">
    <source>
        <dbReference type="Proteomes" id="UP001156601"/>
    </source>
</evidence>
<dbReference type="Pfam" id="PF02021">
    <property type="entry name" value="UPF0102"/>
    <property type="match status" value="1"/>
</dbReference>
<dbReference type="Gene3D" id="3.40.1350.10">
    <property type="match status" value="1"/>
</dbReference>
<dbReference type="InterPro" id="IPR011856">
    <property type="entry name" value="tRNA_endonuc-like_dom_sf"/>
</dbReference>
<dbReference type="NCBIfam" id="TIGR00252">
    <property type="entry name" value="YraN family protein"/>
    <property type="match status" value="1"/>
</dbReference>
<dbReference type="InterPro" id="IPR003509">
    <property type="entry name" value="UPF0102_YraN-like"/>
</dbReference>
<dbReference type="AlphaFoldDB" id="A0AA37WJ56"/>
<dbReference type="NCBIfam" id="NF009150">
    <property type="entry name" value="PRK12497.1-3"/>
    <property type="match status" value="1"/>
</dbReference>
<keyword evidence="4" id="KW-1185">Reference proteome</keyword>
<name>A0AA37WJ56_9ALTE</name>
<accession>A0AA37WJ56</accession>
<evidence type="ECO:0000256" key="2">
    <source>
        <dbReference type="HAMAP-Rule" id="MF_00048"/>
    </source>
</evidence>
<comment type="similarity">
    <text evidence="1 2">Belongs to the UPF0102 family.</text>
</comment>
<dbReference type="Proteomes" id="UP001156601">
    <property type="component" value="Unassembled WGS sequence"/>
</dbReference>